<dbReference type="VEuPathDB" id="FungiDB:MMYC01_202496"/>
<accession>A0A175WDF2</accession>
<dbReference type="Proteomes" id="UP000078237">
    <property type="component" value="Unassembled WGS sequence"/>
</dbReference>
<reference evidence="2 3" key="1">
    <citation type="journal article" date="2016" name="Genome Announc.">
        <title>Genome Sequence of Madurella mycetomatis mm55, Isolated from a Human Mycetoma Case in Sudan.</title>
        <authorList>
            <person name="Smit S."/>
            <person name="Derks M.F."/>
            <person name="Bervoets S."/>
            <person name="Fahal A."/>
            <person name="van Leeuwen W."/>
            <person name="van Belkum A."/>
            <person name="van de Sande W.W."/>
        </authorList>
    </citation>
    <scope>NUCLEOTIDE SEQUENCE [LARGE SCALE GENOMIC DNA]</scope>
    <source>
        <strain evidence="3">mm55</strain>
    </source>
</reference>
<name>A0A175WDF2_9PEZI</name>
<dbReference type="AlphaFoldDB" id="A0A175WDF2"/>
<feature type="signal peptide" evidence="1">
    <location>
        <begin position="1"/>
        <end position="22"/>
    </location>
</feature>
<protein>
    <submittedName>
        <fullName evidence="2">Uncharacterized protein</fullName>
    </submittedName>
</protein>
<dbReference type="OrthoDB" id="4588413at2759"/>
<sequence length="208" mass="21592">MTRLRSIVGSLWILGMAFGALANPVDLVERQLSGVTPCGPTVCARGMECCNFSCGICTPPGGHCTQRYCGERCGPSFCSSSDEVCCNETCGICTKPGKPCPLVDCNATAPERRETETPCGPNTCAAGEVCCNESCGYCTKPGEPCTLEGCGYCTKPGEYCTMEACLEEPVPCGPNTCGAGEVCCNESCGYCTKPGEPCTEEACLPGGN</sequence>
<comment type="caution">
    <text evidence="2">The sequence shown here is derived from an EMBL/GenBank/DDBJ whole genome shotgun (WGS) entry which is preliminary data.</text>
</comment>
<proteinExistence type="predicted"/>
<gene>
    <name evidence="2" type="ORF">MMYC01_202496</name>
</gene>
<keyword evidence="1" id="KW-0732">Signal</keyword>
<dbReference type="EMBL" id="LCTW02000033">
    <property type="protein sequence ID" value="KXX81531.1"/>
    <property type="molecule type" value="Genomic_DNA"/>
</dbReference>
<evidence type="ECO:0000313" key="3">
    <source>
        <dbReference type="Proteomes" id="UP000078237"/>
    </source>
</evidence>
<organism evidence="2 3">
    <name type="scientific">Madurella mycetomatis</name>
    <dbReference type="NCBI Taxonomy" id="100816"/>
    <lineage>
        <taxon>Eukaryota</taxon>
        <taxon>Fungi</taxon>
        <taxon>Dikarya</taxon>
        <taxon>Ascomycota</taxon>
        <taxon>Pezizomycotina</taxon>
        <taxon>Sordariomycetes</taxon>
        <taxon>Sordariomycetidae</taxon>
        <taxon>Sordariales</taxon>
        <taxon>Sordariales incertae sedis</taxon>
        <taxon>Madurella</taxon>
    </lineage>
</organism>
<keyword evidence="3" id="KW-1185">Reference proteome</keyword>
<feature type="chain" id="PRO_5008043917" evidence="1">
    <location>
        <begin position="23"/>
        <end position="208"/>
    </location>
</feature>
<evidence type="ECO:0000256" key="1">
    <source>
        <dbReference type="SAM" id="SignalP"/>
    </source>
</evidence>
<dbReference type="STRING" id="100816.A0A175WDF2"/>
<evidence type="ECO:0000313" key="2">
    <source>
        <dbReference type="EMBL" id="KXX81531.1"/>
    </source>
</evidence>